<proteinExistence type="predicted"/>
<evidence type="ECO:0000256" key="1">
    <source>
        <dbReference type="SAM" id="MobiDB-lite"/>
    </source>
</evidence>
<feature type="region of interest" description="Disordered" evidence="1">
    <location>
        <begin position="1"/>
        <end position="80"/>
    </location>
</feature>
<organism evidence="2 3">
    <name type="scientific">Linnemannia gamsii</name>
    <dbReference type="NCBI Taxonomy" id="64522"/>
    <lineage>
        <taxon>Eukaryota</taxon>
        <taxon>Fungi</taxon>
        <taxon>Fungi incertae sedis</taxon>
        <taxon>Mucoromycota</taxon>
        <taxon>Mortierellomycotina</taxon>
        <taxon>Mortierellomycetes</taxon>
        <taxon>Mortierellales</taxon>
        <taxon>Mortierellaceae</taxon>
        <taxon>Linnemannia</taxon>
    </lineage>
</organism>
<feature type="non-terminal residue" evidence="2">
    <location>
        <position position="271"/>
    </location>
</feature>
<protein>
    <submittedName>
        <fullName evidence="2">Uncharacterized protein</fullName>
    </submittedName>
</protein>
<dbReference type="Proteomes" id="UP001194696">
    <property type="component" value="Unassembled WGS sequence"/>
</dbReference>
<feature type="compositionally biased region" description="Basic and acidic residues" evidence="1">
    <location>
        <begin position="1"/>
        <end position="34"/>
    </location>
</feature>
<feature type="compositionally biased region" description="Low complexity" evidence="1">
    <location>
        <begin position="35"/>
        <end position="80"/>
    </location>
</feature>
<feature type="non-terminal residue" evidence="2">
    <location>
        <position position="1"/>
    </location>
</feature>
<comment type="caution">
    <text evidence="2">The sequence shown here is derived from an EMBL/GenBank/DDBJ whole genome shotgun (WGS) entry which is preliminary data.</text>
</comment>
<dbReference type="EMBL" id="JAAAIM010002736">
    <property type="protein sequence ID" value="KAG0271547.1"/>
    <property type="molecule type" value="Genomic_DNA"/>
</dbReference>
<sequence length="271" mass="29775">DEGDEGGKAGKDGKSGKGDESGKDGESRIRRDGISRNGSSGNGNSRYGSSRYGSSRYGSSSNGRSSYGSSSYGSSSYGEANTATANTATANTATAESEYQLCAHALKHGGGYQRRTAHMVECHADIYQALKQFRRLQRAVHARNMAVQWQDQSNLATPDAKGGYDGVRSEVLKIVQQATPEEQARFENFLMQLVARLNISFYAIDSDLFRDMFHHVNPSYKIPRTATLQLRLDARVSDWKSDMIDKLPTLMYCGSITMDSWTDGTGDRKFL</sequence>
<name>A0ABQ7JH45_9FUNG</name>
<reference evidence="2 3" key="1">
    <citation type="journal article" date="2020" name="Fungal Divers.">
        <title>Resolving the Mortierellaceae phylogeny through synthesis of multi-gene phylogenetics and phylogenomics.</title>
        <authorList>
            <person name="Vandepol N."/>
            <person name="Liber J."/>
            <person name="Desiro A."/>
            <person name="Na H."/>
            <person name="Kennedy M."/>
            <person name="Barry K."/>
            <person name="Grigoriev I.V."/>
            <person name="Miller A.N."/>
            <person name="O'Donnell K."/>
            <person name="Stajich J.E."/>
            <person name="Bonito G."/>
        </authorList>
    </citation>
    <scope>NUCLEOTIDE SEQUENCE [LARGE SCALE GENOMIC DNA]</scope>
    <source>
        <strain evidence="2 3">AD045</strain>
    </source>
</reference>
<keyword evidence="3" id="KW-1185">Reference proteome</keyword>
<gene>
    <name evidence="2" type="ORF">BGZ96_005761</name>
</gene>
<evidence type="ECO:0000313" key="3">
    <source>
        <dbReference type="Proteomes" id="UP001194696"/>
    </source>
</evidence>
<evidence type="ECO:0000313" key="2">
    <source>
        <dbReference type="EMBL" id="KAG0271547.1"/>
    </source>
</evidence>
<accession>A0ABQ7JH45</accession>